<dbReference type="PANTHER" id="PTHR11607:SF3">
    <property type="entry name" value="LYSOSOMAL ALPHA-MANNOSIDASE"/>
    <property type="match status" value="1"/>
</dbReference>
<feature type="domain" description="Glycosyl hydrolase family 38 C-terminal" evidence="1">
    <location>
        <begin position="20"/>
        <end position="204"/>
    </location>
</feature>
<dbReference type="Proteomes" id="UP000053660">
    <property type="component" value="Unassembled WGS sequence"/>
</dbReference>
<evidence type="ECO:0000313" key="3">
    <source>
        <dbReference type="Proteomes" id="UP000053660"/>
    </source>
</evidence>
<keyword evidence="3" id="KW-1185">Reference proteome</keyword>
<feature type="non-terminal residue" evidence="2">
    <location>
        <position position="1"/>
    </location>
</feature>
<dbReference type="EMBL" id="KN602149">
    <property type="protein sequence ID" value="KHJ80040.1"/>
    <property type="molecule type" value="Genomic_DNA"/>
</dbReference>
<dbReference type="SUPFAM" id="SSF74650">
    <property type="entry name" value="Galactose mutarotase-like"/>
    <property type="match status" value="1"/>
</dbReference>
<evidence type="ECO:0000313" key="2">
    <source>
        <dbReference type="EMBL" id="KHJ80040.1"/>
    </source>
</evidence>
<dbReference type="InterPro" id="IPR011682">
    <property type="entry name" value="Glyco_hydro_38_C"/>
</dbReference>
<dbReference type="AlphaFoldDB" id="A0A0B1S9Z4"/>
<gene>
    <name evidence="2" type="ORF">OESDEN_20295</name>
</gene>
<sequence length="249" mass="28213">SRATTPQPSTINPPNQPVSIENDDYVVAFDTNGLVATITEKASNLTHPFRQQFLYYLGVMNGTQPSGAYIFRPNGTPVAVDKAELEVVKGPLFEEVRQTFNPWIAQTIRLKKNVKHIEFDWIIGPIPKEESCVLLFIERFDLTSSRAKSGINHCPHMPDNALQINGASLRNPITKEVVTRYSTDIKNEDVFYTDSNGRQMMRRQYVIAELSFLRINNNINSGRISTPLLNMSTASQFLEITIQLLTEYF</sequence>
<dbReference type="InterPro" id="IPR050843">
    <property type="entry name" value="Glycosyl_Hydrlase_38"/>
</dbReference>
<accession>A0A0B1S9Z4</accession>
<proteinExistence type="predicted"/>
<dbReference type="GO" id="GO:0005764">
    <property type="term" value="C:lysosome"/>
    <property type="evidence" value="ECO:0007669"/>
    <property type="project" value="TreeGrafter"/>
</dbReference>
<dbReference type="Gene3D" id="2.70.98.30">
    <property type="entry name" value="Golgi alpha-mannosidase II, domain 4"/>
    <property type="match status" value="1"/>
</dbReference>
<dbReference type="PANTHER" id="PTHR11607">
    <property type="entry name" value="ALPHA-MANNOSIDASE"/>
    <property type="match status" value="1"/>
</dbReference>
<dbReference type="GO" id="GO:0004559">
    <property type="term" value="F:alpha-mannosidase activity"/>
    <property type="evidence" value="ECO:0007669"/>
    <property type="project" value="InterPro"/>
</dbReference>
<dbReference type="Pfam" id="PF07748">
    <property type="entry name" value="Glyco_hydro_38C"/>
    <property type="match status" value="1"/>
</dbReference>
<dbReference type="InterPro" id="IPR011013">
    <property type="entry name" value="Gal_mutarotase_sf_dom"/>
</dbReference>
<protein>
    <submittedName>
        <fullName evidence="2">Glycosyl hydrolase family 38 protein</fullName>
    </submittedName>
</protein>
<keyword evidence="2" id="KW-0378">Hydrolase</keyword>
<evidence type="ECO:0000259" key="1">
    <source>
        <dbReference type="Pfam" id="PF07748"/>
    </source>
</evidence>
<name>A0A0B1S9Z4_OESDE</name>
<organism evidence="2 3">
    <name type="scientific">Oesophagostomum dentatum</name>
    <name type="common">Nodular worm</name>
    <dbReference type="NCBI Taxonomy" id="61180"/>
    <lineage>
        <taxon>Eukaryota</taxon>
        <taxon>Metazoa</taxon>
        <taxon>Ecdysozoa</taxon>
        <taxon>Nematoda</taxon>
        <taxon>Chromadorea</taxon>
        <taxon>Rhabditida</taxon>
        <taxon>Rhabditina</taxon>
        <taxon>Rhabditomorpha</taxon>
        <taxon>Strongyloidea</taxon>
        <taxon>Strongylidae</taxon>
        <taxon>Oesophagostomum</taxon>
    </lineage>
</organism>
<reference evidence="2 3" key="1">
    <citation type="submission" date="2014-03" db="EMBL/GenBank/DDBJ databases">
        <title>Draft genome of the hookworm Oesophagostomum dentatum.</title>
        <authorList>
            <person name="Mitreva M."/>
        </authorList>
    </citation>
    <scope>NUCLEOTIDE SEQUENCE [LARGE SCALE GENOMIC DNA]</scope>
    <source>
        <strain evidence="2 3">OD-Hann</strain>
    </source>
</reference>
<dbReference type="GO" id="GO:0030246">
    <property type="term" value="F:carbohydrate binding"/>
    <property type="evidence" value="ECO:0007669"/>
    <property type="project" value="InterPro"/>
</dbReference>
<dbReference type="GO" id="GO:0006013">
    <property type="term" value="P:mannose metabolic process"/>
    <property type="evidence" value="ECO:0007669"/>
    <property type="project" value="InterPro"/>
</dbReference>
<dbReference type="OrthoDB" id="2016903at2759"/>